<dbReference type="EMBL" id="MNUK01000031">
    <property type="protein sequence ID" value="OIN91903.1"/>
    <property type="molecule type" value="Genomic_DNA"/>
</dbReference>
<gene>
    <name evidence="1" type="ORF">AUJ42_01135</name>
</gene>
<reference evidence="1 2" key="1">
    <citation type="journal article" date="2016" name="Environ. Microbiol.">
        <title>Genomic resolution of a cold subsurface aquifer community provides metabolic insights for novel microbes adapted to high CO concentrations.</title>
        <authorList>
            <person name="Probst A.J."/>
            <person name="Castelle C.J."/>
            <person name="Singh A."/>
            <person name="Brown C.T."/>
            <person name="Anantharaman K."/>
            <person name="Sharon I."/>
            <person name="Hug L.A."/>
            <person name="Burstein D."/>
            <person name="Emerson J.B."/>
            <person name="Thomas B.C."/>
            <person name="Banfield J.F."/>
        </authorList>
    </citation>
    <scope>NUCLEOTIDE SEQUENCE [LARGE SCALE GENOMIC DNA]</scope>
    <source>
        <strain evidence="1">CG1_02_44_10</strain>
    </source>
</reference>
<dbReference type="Proteomes" id="UP000182345">
    <property type="component" value="Unassembled WGS sequence"/>
</dbReference>
<protein>
    <submittedName>
        <fullName evidence="1">Uncharacterized protein</fullName>
    </submittedName>
</protein>
<name>A0A1J4RYA1_9BACT</name>
<dbReference type="AlphaFoldDB" id="A0A1J4RYA1"/>
<comment type="caution">
    <text evidence="1">The sequence shown here is derived from an EMBL/GenBank/DDBJ whole genome shotgun (WGS) entry which is preliminary data.</text>
</comment>
<sequence>MLAACTPALPYKSYLVTVNYDLSTEEAITESNYFPDLSCYSHDYQYLNNDFFPVTGDGKHFVQVFMFKMEAKTDHTTINAEEVIRTMAEYGLRPATSRELLAVIAKFKSDFELTDIAIAALGDPFTDEMGGQHGIFVLNIPHVKTGDRMKIVGLMDFDAGYATSWLFAAVRK</sequence>
<evidence type="ECO:0000313" key="2">
    <source>
        <dbReference type="Proteomes" id="UP000182345"/>
    </source>
</evidence>
<accession>A0A1J4RYA1</accession>
<proteinExistence type="predicted"/>
<evidence type="ECO:0000313" key="1">
    <source>
        <dbReference type="EMBL" id="OIN91903.1"/>
    </source>
</evidence>
<organism evidence="1 2">
    <name type="scientific">Candidatus Collierbacteria bacterium CG1_02_44_10</name>
    <dbReference type="NCBI Taxonomy" id="1805087"/>
    <lineage>
        <taxon>Bacteria</taxon>
        <taxon>Candidatus Collieribacteriota</taxon>
    </lineage>
</organism>